<dbReference type="Pfam" id="PF04854">
    <property type="entry name" value="DUF624"/>
    <property type="match status" value="1"/>
</dbReference>
<keyword evidence="1" id="KW-0812">Transmembrane</keyword>
<evidence type="ECO:0000313" key="3">
    <source>
        <dbReference type="Proteomes" id="UP000638648"/>
    </source>
</evidence>
<sequence length="210" mass="22743">MQYFTRPLEALFTIVVAGLLWVLASVPIVTLGPATAAFAAVMMEWGQDGPPSVWSTFWTAFRRHFRQGMWLGFLATIAGVLLSVDLMYGLRATDAPLRAVVMVAAIIGILAVGGTLVFTFPVMVAYPAPWRRVLRNAALFAAAHPLTTLGSLFLLLAASLLVVFIPALLPVWVGFAAWTISRLVRRVFRRFLARQEAAAAQSAAKAASLT</sequence>
<proteinExistence type="predicted"/>
<gene>
    <name evidence="2" type="ORF">HEB94_009236</name>
</gene>
<dbReference type="RefSeq" id="WP_192755449.1">
    <property type="nucleotide sequence ID" value="NZ_BAABJL010000194.1"/>
</dbReference>
<keyword evidence="1" id="KW-0472">Membrane</keyword>
<dbReference type="EMBL" id="JADBEM010000001">
    <property type="protein sequence ID" value="MBE1612388.1"/>
    <property type="molecule type" value="Genomic_DNA"/>
</dbReference>
<dbReference type="AlphaFoldDB" id="A0A927N8X3"/>
<comment type="caution">
    <text evidence="2">The sequence shown here is derived from an EMBL/GenBank/DDBJ whole genome shotgun (WGS) entry which is preliminary data.</text>
</comment>
<keyword evidence="1" id="KW-1133">Transmembrane helix</keyword>
<organism evidence="2 3">
    <name type="scientific">Actinopolymorpha pittospori</name>
    <dbReference type="NCBI Taxonomy" id="648752"/>
    <lineage>
        <taxon>Bacteria</taxon>
        <taxon>Bacillati</taxon>
        <taxon>Actinomycetota</taxon>
        <taxon>Actinomycetes</taxon>
        <taxon>Propionibacteriales</taxon>
        <taxon>Actinopolymorphaceae</taxon>
        <taxon>Actinopolymorpha</taxon>
    </lineage>
</organism>
<feature type="transmembrane region" description="Helical" evidence="1">
    <location>
        <begin position="152"/>
        <end position="180"/>
    </location>
</feature>
<evidence type="ECO:0000313" key="2">
    <source>
        <dbReference type="EMBL" id="MBE1612388.1"/>
    </source>
</evidence>
<name>A0A927N8X3_9ACTN</name>
<protein>
    <submittedName>
        <fullName evidence="2">Membrane protein YesL</fullName>
    </submittedName>
</protein>
<feature type="transmembrane region" description="Helical" evidence="1">
    <location>
        <begin position="100"/>
        <end position="126"/>
    </location>
</feature>
<feature type="transmembrane region" description="Helical" evidence="1">
    <location>
        <begin position="68"/>
        <end position="88"/>
    </location>
</feature>
<evidence type="ECO:0000256" key="1">
    <source>
        <dbReference type="SAM" id="Phobius"/>
    </source>
</evidence>
<keyword evidence="3" id="KW-1185">Reference proteome</keyword>
<reference evidence="2" key="1">
    <citation type="submission" date="2020-10" db="EMBL/GenBank/DDBJ databases">
        <title>Sequencing the genomes of 1000 actinobacteria strains.</title>
        <authorList>
            <person name="Klenk H.-P."/>
        </authorList>
    </citation>
    <scope>NUCLEOTIDE SEQUENCE</scope>
    <source>
        <strain evidence="2">DSM 45354</strain>
    </source>
</reference>
<dbReference type="Proteomes" id="UP000638648">
    <property type="component" value="Unassembled WGS sequence"/>
</dbReference>
<accession>A0A927N8X3</accession>
<dbReference type="InterPro" id="IPR006938">
    <property type="entry name" value="DUF624"/>
</dbReference>